<dbReference type="AlphaFoldDB" id="A0A3Q3IL38"/>
<dbReference type="RefSeq" id="XP_020445056.1">
    <property type="nucleotide sequence ID" value="XM_020589400.1"/>
</dbReference>
<name>A0A3Q3IL38_MONAL</name>
<reference evidence="1" key="1">
    <citation type="submission" date="2025-08" db="UniProtKB">
        <authorList>
            <consortium name="Ensembl"/>
        </authorList>
    </citation>
    <scope>IDENTIFICATION</scope>
</reference>
<dbReference type="Ensembl" id="ENSMALT00000005683.1">
    <property type="protein sequence ID" value="ENSMALP00000005558.1"/>
    <property type="gene ID" value="ENSMALG00000004000.1"/>
</dbReference>
<dbReference type="KEGG" id="malb:109953964"/>
<reference evidence="1" key="2">
    <citation type="submission" date="2025-09" db="UniProtKB">
        <authorList>
            <consortium name="Ensembl"/>
        </authorList>
    </citation>
    <scope>IDENTIFICATION</scope>
</reference>
<dbReference type="Gene3D" id="3.40.800.20">
    <property type="entry name" value="Histone deacetylase domain"/>
    <property type="match status" value="1"/>
</dbReference>
<evidence type="ECO:0008006" key="3">
    <source>
        <dbReference type="Google" id="ProtNLM"/>
    </source>
</evidence>
<accession>A0A3Q3IL38</accession>
<dbReference type="GeneID" id="109953964"/>
<dbReference type="OrthoDB" id="8420379at2759"/>
<evidence type="ECO:0000313" key="2">
    <source>
        <dbReference type="Proteomes" id="UP000261600"/>
    </source>
</evidence>
<organism evidence="1 2">
    <name type="scientific">Monopterus albus</name>
    <name type="common">Swamp eel</name>
    <dbReference type="NCBI Taxonomy" id="43700"/>
    <lineage>
        <taxon>Eukaryota</taxon>
        <taxon>Metazoa</taxon>
        <taxon>Chordata</taxon>
        <taxon>Craniata</taxon>
        <taxon>Vertebrata</taxon>
        <taxon>Euteleostomi</taxon>
        <taxon>Actinopterygii</taxon>
        <taxon>Neopterygii</taxon>
        <taxon>Teleostei</taxon>
        <taxon>Neoteleostei</taxon>
        <taxon>Acanthomorphata</taxon>
        <taxon>Anabantaria</taxon>
        <taxon>Synbranchiformes</taxon>
        <taxon>Synbranchidae</taxon>
        <taxon>Monopterus</taxon>
    </lineage>
</organism>
<dbReference type="Proteomes" id="UP000261600">
    <property type="component" value="Unplaced"/>
</dbReference>
<protein>
    <recommendedName>
        <fullName evidence="3">Histone deacetylase</fullName>
    </recommendedName>
</protein>
<dbReference type="STRING" id="43700.ENSMALP00000005558"/>
<dbReference type="InterPro" id="IPR023696">
    <property type="entry name" value="Ureohydrolase_dom_sf"/>
</dbReference>
<proteinExistence type="predicted"/>
<dbReference type="InterPro" id="IPR037138">
    <property type="entry name" value="His_deacetylse_dom_sf"/>
</dbReference>
<keyword evidence="2" id="KW-1185">Reference proteome</keyword>
<dbReference type="SUPFAM" id="SSF52768">
    <property type="entry name" value="Arginase/deacetylase"/>
    <property type="match status" value="1"/>
</dbReference>
<evidence type="ECO:0000313" key="1">
    <source>
        <dbReference type="Ensembl" id="ENSMALP00000005558.1"/>
    </source>
</evidence>
<sequence>MNFSLPASCAEGSSLAEGSVLRAATTNKQSTEQANPAPSVATTTGLVYDERMMEHLNMWDRHHPEQPQRIAKIFSKHQQLGLVSRCQEIPARLATEEELSMCHR</sequence>